<dbReference type="GO" id="GO:0006914">
    <property type="term" value="P:autophagy"/>
    <property type="evidence" value="ECO:0007669"/>
    <property type="project" value="TreeGrafter"/>
</dbReference>
<dbReference type="InterPro" id="IPR056748">
    <property type="entry name" value="VPS13-like_C"/>
</dbReference>
<dbReference type="InterPro" id="IPR026847">
    <property type="entry name" value="VPS13"/>
</dbReference>
<feature type="compositionally biased region" description="Polar residues" evidence="5">
    <location>
        <begin position="710"/>
        <end position="721"/>
    </location>
</feature>
<keyword evidence="3" id="KW-0445">Lipid transport</keyword>
<protein>
    <submittedName>
        <fullName evidence="10">VP13A protein</fullName>
    </submittedName>
</protein>
<feature type="domain" description="VPS13-like middle region" evidence="7">
    <location>
        <begin position="438"/>
        <end position="1231"/>
    </location>
</feature>
<keyword evidence="11" id="KW-1185">Reference proteome</keyword>
<feature type="non-terminal residue" evidence="10">
    <location>
        <position position="2538"/>
    </location>
</feature>
<evidence type="ECO:0000313" key="10">
    <source>
        <dbReference type="EMBL" id="NXM72053.1"/>
    </source>
</evidence>
<dbReference type="Pfam" id="PF25033">
    <property type="entry name" value="VPS13_M"/>
    <property type="match status" value="1"/>
</dbReference>
<dbReference type="InterPro" id="IPR056747">
    <property type="entry name" value="VPS13-like_M"/>
</dbReference>
<evidence type="ECO:0000256" key="4">
    <source>
        <dbReference type="SAM" id="Coils"/>
    </source>
</evidence>
<dbReference type="Proteomes" id="UP000553648">
    <property type="component" value="Unassembled WGS sequence"/>
</dbReference>
<evidence type="ECO:0000259" key="7">
    <source>
        <dbReference type="Pfam" id="PF25033"/>
    </source>
</evidence>
<evidence type="ECO:0000259" key="6">
    <source>
        <dbReference type="Pfam" id="PF12624"/>
    </source>
</evidence>
<keyword evidence="2" id="KW-0813">Transport</keyword>
<dbReference type="InterPro" id="IPR026854">
    <property type="entry name" value="VPS13_N"/>
</dbReference>
<dbReference type="PANTHER" id="PTHR16166:SF22">
    <property type="entry name" value="INTERMEMBRANE LIPID TRANSFER PROTEIN VPS13A"/>
    <property type="match status" value="1"/>
</dbReference>
<evidence type="ECO:0000256" key="1">
    <source>
        <dbReference type="ARBA" id="ARBA00006545"/>
    </source>
</evidence>
<evidence type="ECO:0000256" key="3">
    <source>
        <dbReference type="ARBA" id="ARBA00023055"/>
    </source>
</evidence>
<proteinExistence type="inferred from homology"/>
<organism evidence="10 11">
    <name type="scientific">Serilophus lunatus</name>
    <name type="common">silver-breasted broadbill</name>
    <dbReference type="NCBI Taxonomy" id="239386"/>
    <lineage>
        <taxon>Eukaryota</taxon>
        <taxon>Metazoa</taxon>
        <taxon>Chordata</taxon>
        <taxon>Craniata</taxon>
        <taxon>Vertebrata</taxon>
        <taxon>Euteleostomi</taxon>
        <taxon>Archelosauria</taxon>
        <taxon>Archosauria</taxon>
        <taxon>Dinosauria</taxon>
        <taxon>Saurischia</taxon>
        <taxon>Theropoda</taxon>
        <taxon>Coelurosauria</taxon>
        <taxon>Aves</taxon>
        <taxon>Neognathae</taxon>
        <taxon>Neoaves</taxon>
        <taxon>Telluraves</taxon>
        <taxon>Australaves</taxon>
        <taxon>Passeriformes</taxon>
        <taxon>Eurylaimidae</taxon>
        <taxon>Serilophus</taxon>
    </lineage>
</organism>
<dbReference type="PANTHER" id="PTHR16166">
    <property type="entry name" value="VACUOLAR PROTEIN SORTING-ASSOCIATED PROTEIN VPS13"/>
    <property type="match status" value="1"/>
</dbReference>
<sequence length="2538" mass="285772">SGLLYIIETQKVLDLKINLMASYIIVPQKGLYDNTSNLLLLDLGSVKMTSKNRSDLSELKVGQSTIEDIMSRAYDSFDVQLSSIQLLYSKHDENWQEARKLKNSSQCILQPLDVNMEFSRAMVVTDARMPKFKLSGQMPLLSIQISDQKLTSILELIDSIPKPESAPATSSPPKITEVAISPVFPAPHLSQGVLPVLDLHSFAESESEEEFYDALSSPVEEVPFFEAKSDSLKRAGSSIRQKKLCKQESLKNMTEFQLRFEVAEVSIKLCRFTGNTEMPVLELDILGLGTELKLRTFDMAANAFLREVCLLCPEYMDDNDKPVYIITTLDNVEDDLLTLEYIKADINGPELKTTYQNVLQKIKVNFSSLDVHLHTEALLNAMNYLNNILPKKETKVTEVQEKIEEKKDVLKKLTSRKSKYEDVIDLNICADLSCLNIFIREKKKRIGEIHIEGLDSQVIMKKTATEVTAKLKNIIIVDSDETALYKKALYITEKEVFNFRMISYVNATDGIAYTNMDVVDNRVFLTVGCIQVLFVNKFVSSILAFINNFQAAKEALTEATVQAAEKAATGVKERSSRLALDINIKAPVVIVPQSAMSANVLVADLGLITVKNKFFIAKTKTRYNLPPVIDSMTVKLSELKLYRSYYEQGSLQTEVQLLQPVNLKVAVERNLAAAWYNEVPDIEISGRLKPMNLILSQEDITTILRTLNENTGESSGVSTSLPEPKESTGHCSDMHSTSQHSAGVTVVTSAVVELHSPVKIKPTLKLDFKFDSLTLVLYSSNSKQVNSLDQRDDYLKLAEFKLVLISAAVKMLSDGSMNASVKLTNCTLDDKRQSIQKATPRMVEMKHGFEKKVMVDISYKQGRDGTVLDMIVQELYLCASMEFLITVADIFLRANAESAAAQRNLKQSIPLKDQASVQPVSTMEMNIVVKNPEIVFVADLTRSDAPALVVTTQCEVFIKNSPERYNMIAAVKEIQMKACPFLPEERKGNITTVLQPCDFFFEMKQSGTNPQTANLMIRSLTIKVSPIIINTVITITSALYQTTETKEEEISQIPPDLWNKKDIKNLNMWFLEETNENEDKNPATELVPTGESLKINVKSVFVTLEAGIGHRTVPMLLAKSSFFGEVKNWSTLINLRSRLELEVHYFNELFGVWEPLLEPLEVEKTDLFKPWILEIKMKKVKKALVESDEEKEENYKVPEYKTVINVSSKDQLNITLSKCGLQMLSNLGTAFAEAASQTSDIFKKDRAPFVIKNSLGLPITVLPSDSFTVLNVEFGAKTFHLKDGENLNMEFVRTENESDQFTAMTTLSSKRFYIQICPQNHSPVEKIPLTKVGRCTYRVRHEESGVERSIVCQIDTVEGSKMITIRSPIQIRNHFSIPFSVFEEGRCLGTASPQNEFNIPFSSYRSILSLQPLANENGVDGEYDMCEGIAFDEIMKNVDSLLQRKCQSVGSANHSLIINIVPVKDSLTSSLCAEDQWDFPYVVHLWPSVLLRNLLPYLITYSVEGNGNKYDTLQEGSSAQIHNAVLDQTKLDLQLLNYLDQNWRSEYHIKSNMPDISFATFYCITELDKTELDIAVHVTYTTGQMVIAIHSPYWMVNKTGRMLQYKADGIHRKHPPDYKKPLLFSFQPKNFFQNNKVQLRVTDSELSDHFSLDTVGSHGSVKCKSHKKEYQVGITINNSSFNITRIVTFTPFFMISNRSKYTLEVAEEGKEKWIPIVLQQCIPFWPENDANKLLVRVENSDLPPKKINFDQQENCLLLHLDNKLGGITVDVNVTEHSTVITFSDYHDGAAPFLLINHTNEEIIEYGQSSLAELEDCLQPNKAVLYTWADPAGSRKLKWKCGNRTEEISPKEDKMEILSVDYRKAVYLMSFYESLQRIVVITEDENVFKLTYESVKAELAEQEIVLSLQDVGISLVDNYSKQEVSYIGITSSDVVWETKPKKKSRWRPMSVKHIDKLEQEFKDYSEQSPSENKIIELESNLLVCLTPNGMDMKIQQPNEIPIRRNYLPALKVEYSSSAHQKSFRIQIYRIQIQNQIPGAIFPFVFYPIKPPKSITLDSAPKPFTDVSIVMRTAGHSQISHIKYFKVLIQEMDLRLDLGFLYALSELFAQTDVPSDQELQLFKKDVESLQEELMSVSSMDTSQISLYEYFHISPIKLHLSFSLSTGGEDGNKEERKNELIPLQSLNLLLKSIGATLTDVQDVVFKLAFFELRYHFCTTPQLQSAVIRHYSKQAIKQMYVLILGLDVLGNPFGFIRGLSEGVEAFFYEPYQGAIQGPEEFIEGMALGFKALLGGAVGGLAGAASRITGAMAKGVAAITMDEDYQQKRREAMNKQPTGLREGITRGGKGLVSGFVSGITGIVTKPIRGAQEEGAAGFFKGVGKGLVGAVARPTGGIIDMASSTFQGIKKVADSSEDVISLRPPRFFGEDGVIRPYRLRDGTGSQMLQKIENGRFAKLRYIAHAMVNSTDLLMVTKSGVLFVTKGTFGQLTCEWQYTYDEFTKEPFIVDGRRLRIEAKERVKSVFHAKEFGKIINFRSPEDAK</sequence>
<dbReference type="Pfam" id="PF12624">
    <property type="entry name" value="VPS13_N"/>
    <property type="match status" value="2"/>
</dbReference>
<name>A0A7L1D541_9PASS</name>
<feature type="domain" description="Intermembrane lipid transfer protein VPS13-like C-terminal" evidence="9">
    <location>
        <begin position="2416"/>
        <end position="2530"/>
    </location>
</feature>
<dbReference type="Pfam" id="PF25037">
    <property type="entry name" value="VPS13_C"/>
    <property type="match status" value="1"/>
</dbReference>
<feature type="domain" description="Chorein N-terminal" evidence="6">
    <location>
        <begin position="229"/>
        <end position="419"/>
    </location>
</feature>
<reference evidence="10 11" key="1">
    <citation type="submission" date="2019-09" db="EMBL/GenBank/DDBJ databases">
        <title>Bird 10,000 Genomes (B10K) Project - Family phase.</title>
        <authorList>
            <person name="Zhang G."/>
        </authorList>
    </citation>
    <scope>NUCLEOTIDE SEQUENCE [LARGE SCALE GENOMIC DNA]</scope>
    <source>
        <strain evidence="10">B10K-DU-002-03</strain>
        <tissue evidence="10">Muscle</tissue>
    </source>
</reference>
<dbReference type="EMBL" id="VXBA01003094">
    <property type="protein sequence ID" value="NXM72053.1"/>
    <property type="molecule type" value="Genomic_DNA"/>
</dbReference>
<evidence type="ECO:0000259" key="9">
    <source>
        <dbReference type="Pfam" id="PF25037"/>
    </source>
</evidence>
<gene>
    <name evidence="10" type="primary">Vps13a</name>
    <name evidence="10" type="ORF">SERLUN_R11736</name>
</gene>
<dbReference type="InterPro" id="IPR009543">
    <property type="entry name" value="VPS13_VAB"/>
</dbReference>
<comment type="similarity">
    <text evidence="1">Belongs to the VPS13 family.</text>
</comment>
<dbReference type="Pfam" id="PF25036">
    <property type="entry name" value="VPS13_VAB"/>
    <property type="match status" value="1"/>
</dbReference>
<accession>A0A7L1D541</accession>
<evidence type="ECO:0000313" key="11">
    <source>
        <dbReference type="Proteomes" id="UP000553648"/>
    </source>
</evidence>
<dbReference type="OrthoDB" id="428159at2759"/>
<dbReference type="GO" id="GO:0006869">
    <property type="term" value="P:lipid transport"/>
    <property type="evidence" value="ECO:0007669"/>
    <property type="project" value="UniProtKB-KW"/>
</dbReference>
<feature type="non-terminal residue" evidence="10">
    <location>
        <position position="1"/>
    </location>
</feature>
<feature type="coiled-coil region" evidence="4">
    <location>
        <begin position="396"/>
        <end position="423"/>
    </location>
</feature>
<dbReference type="GO" id="GO:0045053">
    <property type="term" value="P:protein retention in Golgi apparatus"/>
    <property type="evidence" value="ECO:0007669"/>
    <property type="project" value="TreeGrafter"/>
</dbReference>
<feature type="domain" description="Chorein N-terminal" evidence="6">
    <location>
        <begin position="2"/>
        <end position="171"/>
    </location>
</feature>
<feature type="region of interest" description="Disordered" evidence="5">
    <location>
        <begin position="710"/>
        <end position="737"/>
    </location>
</feature>
<feature type="domain" description="Vacuolar protein sorting-associated protein 13 VPS13 adaptor binding" evidence="8">
    <location>
        <begin position="1308"/>
        <end position="1832"/>
    </location>
</feature>
<evidence type="ECO:0000259" key="8">
    <source>
        <dbReference type="Pfam" id="PF25036"/>
    </source>
</evidence>
<evidence type="ECO:0000256" key="2">
    <source>
        <dbReference type="ARBA" id="ARBA00022448"/>
    </source>
</evidence>
<keyword evidence="4" id="KW-0175">Coiled coil</keyword>
<dbReference type="GO" id="GO:0006623">
    <property type="term" value="P:protein targeting to vacuole"/>
    <property type="evidence" value="ECO:0007669"/>
    <property type="project" value="TreeGrafter"/>
</dbReference>
<evidence type="ECO:0000256" key="5">
    <source>
        <dbReference type="SAM" id="MobiDB-lite"/>
    </source>
</evidence>
<comment type="caution">
    <text evidence="10">The sequence shown here is derived from an EMBL/GenBank/DDBJ whole genome shotgun (WGS) entry which is preliminary data.</text>
</comment>